<protein>
    <recommendedName>
        <fullName evidence="2">Protein Zds1 C-terminal domain-containing protein</fullName>
    </recommendedName>
</protein>
<feature type="region of interest" description="Disordered" evidence="1">
    <location>
        <begin position="113"/>
        <end position="182"/>
    </location>
</feature>
<feature type="compositionally biased region" description="Low complexity" evidence="1">
    <location>
        <begin position="660"/>
        <end position="670"/>
    </location>
</feature>
<evidence type="ECO:0000313" key="3">
    <source>
        <dbReference type="EMBL" id="KAK7207963.1"/>
    </source>
</evidence>
<feature type="domain" description="Protein Zds1 C-terminal" evidence="2">
    <location>
        <begin position="688"/>
        <end position="740"/>
    </location>
</feature>
<feature type="compositionally biased region" description="Polar residues" evidence="1">
    <location>
        <begin position="49"/>
        <end position="65"/>
    </location>
</feature>
<dbReference type="Proteomes" id="UP001498771">
    <property type="component" value="Unassembled WGS sequence"/>
</dbReference>
<feature type="compositionally biased region" description="Acidic residues" evidence="1">
    <location>
        <begin position="806"/>
        <end position="829"/>
    </location>
</feature>
<dbReference type="EMBL" id="JBBJBU010000001">
    <property type="protein sequence ID" value="KAK7207963.1"/>
    <property type="molecule type" value="Genomic_DNA"/>
</dbReference>
<feature type="region of interest" description="Disordered" evidence="1">
    <location>
        <begin position="1"/>
        <end position="65"/>
    </location>
</feature>
<feature type="compositionally biased region" description="Basic and acidic residues" evidence="1">
    <location>
        <begin position="845"/>
        <end position="855"/>
    </location>
</feature>
<name>A0ABR1FFR1_9ASCO</name>
<organism evidence="3 4">
    <name type="scientific">Myxozyma melibiosi</name>
    <dbReference type="NCBI Taxonomy" id="54550"/>
    <lineage>
        <taxon>Eukaryota</taxon>
        <taxon>Fungi</taxon>
        <taxon>Dikarya</taxon>
        <taxon>Ascomycota</taxon>
        <taxon>Saccharomycotina</taxon>
        <taxon>Lipomycetes</taxon>
        <taxon>Lipomycetales</taxon>
        <taxon>Lipomycetaceae</taxon>
        <taxon>Myxozyma</taxon>
    </lineage>
</organism>
<feature type="compositionally biased region" description="Polar residues" evidence="1">
    <location>
        <begin position="483"/>
        <end position="500"/>
    </location>
</feature>
<accession>A0ABR1FFR1</accession>
<evidence type="ECO:0000313" key="4">
    <source>
        <dbReference type="Proteomes" id="UP001498771"/>
    </source>
</evidence>
<dbReference type="InterPro" id="IPR013941">
    <property type="entry name" value="ZDS1_C"/>
</dbReference>
<dbReference type="GeneID" id="90040531"/>
<feature type="compositionally biased region" description="Low complexity" evidence="1">
    <location>
        <begin position="458"/>
        <end position="474"/>
    </location>
</feature>
<feature type="compositionally biased region" description="Polar residues" evidence="1">
    <location>
        <begin position="528"/>
        <end position="539"/>
    </location>
</feature>
<feature type="compositionally biased region" description="Polar residues" evidence="1">
    <location>
        <begin position="217"/>
        <end position="234"/>
    </location>
</feature>
<dbReference type="SMART" id="SM01327">
    <property type="entry name" value="Zds_C"/>
    <property type="match status" value="1"/>
</dbReference>
<feature type="compositionally biased region" description="Low complexity" evidence="1">
    <location>
        <begin position="37"/>
        <end position="48"/>
    </location>
</feature>
<comment type="caution">
    <text evidence="3">The sequence shown here is derived from an EMBL/GenBank/DDBJ whole genome shotgun (WGS) entry which is preliminary data.</text>
</comment>
<dbReference type="RefSeq" id="XP_064770996.1">
    <property type="nucleotide sequence ID" value="XM_064915019.1"/>
</dbReference>
<feature type="region of interest" description="Disordered" evidence="1">
    <location>
        <begin position="428"/>
        <end position="644"/>
    </location>
</feature>
<evidence type="ECO:0000259" key="2">
    <source>
        <dbReference type="SMART" id="SM01327"/>
    </source>
</evidence>
<proteinExistence type="predicted"/>
<evidence type="ECO:0000256" key="1">
    <source>
        <dbReference type="SAM" id="MobiDB-lite"/>
    </source>
</evidence>
<feature type="compositionally biased region" description="Low complexity" evidence="1">
    <location>
        <begin position="124"/>
        <end position="157"/>
    </location>
</feature>
<dbReference type="Pfam" id="PF08632">
    <property type="entry name" value="Zds_C"/>
    <property type="match status" value="1"/>
</dbReference>
<keyword evidence="4" id="KW-1185">Reference proteome</keyword>
<feature type="compositionally biased region" description="Basic and acidic residues" evidence="1">
    <location>
        <begin position="25"/>
        <end position="36"/>
    </location>
</feature>
<feature type="compositionally biased region" description="Low complexity" evidence="1">
    <location>
        <begin position="344"/>
        <end position="354"/>
    </location>
</feature>
<dbReference type="PANTHER" id="PTHR28089:SF1">
    <property type="entry name" value="PROTEIN ZDS1-RELATED"/>
    <property type="match status" value="1"/>
</dbReference>
<feature type="compositionally biased region" description="Basic residues" evidence="1">
    <location>
        <begin position="331"/>
        <end position="340"/>
    </location>
</feature>
<feature type="compositionally biased region" description="Low complexity" evidence="1">
    <location>
        <begin position="14"/>
        <end position="24"/>
    </location>
</feature>
<sequence length="985" mass="109821">MEVSSIPPRSDSKAAANLAIPAAARKSDEDERDRASQRSSSSQQSSVSLPANHNDSAGSVSPISSLSVPQLTVITPFGSAMPLENIDLDEPSVVVAQERSSIQALKRLSFEVSAASDPDLPGISQNQQQQQQQLQQQQQQQSQQQSFGSIRPSSPAADSDDEESISSTGSGNSGKSNDQPLLWVPAHLHPALAPKEWKTYVQERVSEIQKLADRKSSPSSTNGNSLQIPNAGQQSSSSSRIVRRKSKLSREIDTSGDTPAGYEDGADVLQERKAHVEVTVSDLELFETYALQARSPPSSPSGMPFVRQQSETAAVSPAADANISSRINGRGLRRSTHTLRKLGSQSSSSATASVDDADYERAVGLIQQDTVDLSPPVQARHGILQTSAATSAAVQHVTVEDGKLKLEFDDDTWKFDELEKPTGEHLVASVAAAEDPTTPRSLAKSSDEDLGYYPRPHPLTAAPSLQPPASSQSPAPFPRSEPATRNSLDNISTDSQGSRYSNKKRNKATAIKASFGRLFTSDKEKEGNSSSGGLKSSFNDAVRSTSKKVASFSSASASSFSTPTRSQSMPVDLGAKDSRNSIDSSSTDSSVEEKKKDSKLTNIFRMNRKNKEAKQQQQQQRSHFSKLMPTEVRHRRSSSSSLSSVISDSMLYGISGNPYGRSRSVSPSRSPGRRMGPRMNGGEQEDEYEYERPYYYTRFPLHVERAIYRLSHLKLANPRRPLCQQVLLSNFMYGYLDTINQDSLYFQQQQQQQFEQQQKQQEYYGGGYRPSDLYEYGQDEMTYGVKDGDYVDAFEEHELYGGYYDPTEDDDDYALPPSEYEDEVEERDESDVRPRQVKTRNPYRQQREQVEHEQQEQQSTRAKRQVVQQQQTMQYAHLHANQTQQQQQQQEQQQKLQQQQQLQLQLQLQQQQQLQQKQLQQMQQQQQQQQQHQQQYIVAQAPSVPARYHIKARVQPAVHNSGPQEPSLYRDYYGQVQAVGGSYRG</sequence>
<feature type="region of interest" description="Disordered" evidence="1">
    <location>
        <begin position="801"/>
        <end position="871"/>
    </location>
</feature>
<feature type="region of interest" description="Disordered" evidence="1">
    <location>
        <begin position="209"/>
        <end position="266"/>
    </location>
</feature>
<feature type="compositionally biased region" description="Low complexity" evidence="1">
    <location>
        <begin position="543"/>
        <end position="568"/>
    </location>
</feature>
<dbReference type="InterPro" id="IPR040206">
    <property type="entry name" value="Zds1/2"/>
</dbReference>
<feature type="region of interest" description="Disordered" evidence="1">
    <location>
        <begin position="294"/>
        <end position="355"/>
    </location>
</feature>
<feature type="region of interest" description="Disordered" evidence="1">
    <location>
        <begin position="656"/>
        <end position="687"/>
    </location>
</feature>
<reference evidence="3 4" key="1">
    <citation type="submission" date="2024-03" db="EMBL/GenBank/DDBJ databases">
        <title>Genome-scale model development and genomic sequencing of the oleaginous clade Lipomyces.</title>
        <authorList>
            <consortium name="Lawrence Berkeley National Laboratory"/>
            <person name="Czajka J.J."/>
            <person name="Han Y."/>
            <person name="Kim J."/>
            <person name="Mondo S.J."/>
            <person name="Hofstad B.A."/>
            <person name="Robles A."/>
            <person name="Haridas S."/>
            <person name="Riley R."/>
            <person name="LaButti K."/>
            <person name="Pangilinan J."/>
            <person name="Andreopoulos W."/>
            <person name="Lipzen A."/>
            <person name="Yan J."/>
            <person name="Wang M."/>
            <person name="Ng V."/>
            <person name="Grigoriev I.V."/>
            <person name="Spatafora J.W."/>
            <person name="Magnuson J.K."/>
            <person name="Baker S.E."/>
            <person name="Pomraning K.R."/>
        </authorList>
    </citation>
    <scope>NUCLEOTIDE SEQUENCE [LARGE SCALE GENOMIC DNA]</scope>
    <source>
        <strain evidence="3 4">Phaff 52-87</strain>
    </source>
</reference>
<dbReference type="PANTHER" id="PTHR28089">
    <property type="entry name" value="PROTEIN ZDS1-RELATED"/>
    <property type="match status" value="1"/>
</dbReference>
<feature type="compositionally biased region" description="Low complexity" evidence="1">
    <location>
        <begin position="165"/>
        <end position="176"/>
    </location>
</feature>
<gene>
    <name evidence="3" type="ORF">BZA70DRAFT_31434</name>
</gene>